<keyword evidence="5" id="KW-0449">Lipoprotein</keyword>
<geneLocation type="plasmid" evidence="7 8">
    <name>pDEIPE02</name>
</geneLocation>
<evidence type="ECO:0000256" key="1">
    <source>
        <dbReference type="ARBA" id="ARBA00022475"/>
    </source>
</evidence>
<protein>
    <submittedName>
        <fullName evidence="7">ABC-type sugar transport system, periplasmic component</fullName>
    </submittedName>
</protein>
<keyword evidence="7" id="KW-0614">Plasmid</keyword>
<evidence type="ECO:0000256" key="6">
    <source>
        <dbReference type="SAM" id="SignalP"/>
    </source>
</evidence>
<proteinExistence type="predicted"/>
<dbReference type="Proteomes" id="UP000010467">
    <property type="component" value="Plasmid pDEIPE02"/>
</dbReference>
<keyword evidence="7" id="KW-0813">Transport</keyword>
<accession>L0A9K6</accession>
<name>L0A9K6_DEIPD</name>
<dbReference type="KEGG" id="dpd:Deipe_4400"/>
<evidence type="ECO:0000256" key="5">
    <source>
        <dbReference type="ARBA" id="ARBA00023288"/>
    </source>
</evidence>
<dbReference type="InterPro" id="IPR050490">
    <property type="entry name" value="Bact_solute-bd_prot1"/>
</dbReference>
<dbReference type="RefSeq" id="WP_015231635.1">
    <property type="nucleotide sequence ID" value="NC_019790.1"/>
</dbReference>
<keyword evidence="7" id="KW-0762">Sugar transport</keyword>
<feature type="signal peptide" evidence="6">
    <location>
        <begin position="1"/>
        <end position="20"/>
    </location>
</feature>
<evidence type="ECO:0000313" key="8">
    <source>
        <dbReference type="Proteomes" id="UP000010467"/>
    </source>
</evidence>
<keyword evidence="2 6" id="KW-0732">Signal</keyword>
<dbReference type="Gene3D" id="3.40.190.10">
    <property type="entry name" value="Periplasmic binding protein-like II"/>
    <property type="match status" value="1"/>
</dbReference>
<dbReference type="InterPro" id="IPR006059">
    <property type="entry name" value="SBP"/>
</dbReference>
<gene>
    <name evidence="7" type="ordered locus">Deipe_4400</name>
</gene>
<evidence type="ECO:0000256" key="4">
    <source>
        <dbReference type="ARBA" id="ARBA00023139"/>
    </source>
</evidence>
<keyword evidence="8" id="KW-1185">Reference proteome</keyword>
<dbReference type="PANTHER" id="PTHR43649">
    <property type="entry name" value="ARABINOSE-BINDING PROTEIN-RELATED"/>
    <property type="match status" value="1"/>
</dbReference>
<reference evidence="8" key="1">
    <citation type="submission" date="2012-03" db="EMBL/GenBank/DDBJ databases">
        <title>Complete sequence of plasmid 2 of Deinococcus peraridilitoris DSM 19664.</title>
        <authorList>
            <person name="Lucas S."/>
            <person name="Copeland A."/>
            <person name="Lapidus A."/>
            <person name="Glavina del Rio T."/>
            <person name="Dalin E."/>
            <person name="Tice H."/>
            <person name="Bruce D."/>
            <person name="Goodwin L."/>
            <person name="Pitluck S."/>
            <person name="Peters L."/>
            <person name="Mikhailova N."/>
            <person name="Lu M."/>
            <person name="Kyrpides N."/>
            <person name="Mavromatis K."/>
            <person name="Ivanova N."/>
            <person name="Brettin T."/>
            <person name="Detter J.C."/>
            <person name="Han C."/>
            <person name="Larimer F."/>
            <person name="Land M."/>
            <person name="Hauser L."/>
            <person name="Markowitz V."/>
            <person name="Cheng J.-F."/>
            <person name="Hugenholtz P."/>
            <person name="Woyke T."/>
            <person name="Wu D."/>
            <person name="Pukall R."/>
            <person name="Steenblock K."/>
            <person name="Brambilla E."/>
            <person name="Klenk H.-P."/>
            <person name="Eisen J.A."/>
        </authorList>
    </citation>
    <scope>NUCLEOTIDE SEQUENCE [LARGE SCALE GENOMIC DNA]</scope>
    <source>
        <strain evidence="8">DSM 19664 / LMG 22246 / CIP 109416 / KR-200</strain>
        <plasmid evidence="8">Plasmid pDEIPE02</plasmid>
    </source>
</reference>
<feature type="chain" id="PRO_5003939107" evidence="6">
    <location>
        <begin position="21"/>
        <end position="424"/>
    </location>
</feature>
<dbReference type="AlphaFoldDB" id="L0A9K6"/>
<evidence type="ECO:0000256" key="2">
    <source>
        <dbReference type="ARBA" id="ARBA00022729"/>
    </source>
</evidence>
<keyword evidence="4" id="KW-0564">Palmitate</keyword>
<dbReference type="HOGENOM" id="CLU_052600_0_0_0"/>
<keyword evidence="3" id="KW-0472">Membrane</keyword>
<organism evidence="7 8">
    <name type="scientific">Deinococcus peraridilitoris (strain DSM 19664 / LMG 22246 / CIP 109416 / KR-200)</name>
    <dbReference type="NCBI Taxonomy" id="937777"/>
    <lineage>
        <taxon>Bacteria</taxon>
        <taxon>Thermotogati</taxon>
        <taxon>Deinococcota</taxon>
        <taxon>Deinococci</taxon>
        <taxon>Deinococcales</taxon>
        <taxon>Deinococcaceae</taxon>
        <taxon>Deinococcus</taxon>
    </lineage>
</organism>
<dbReference type="EMBL" id="CP003384">
    <property type="protein sequence ID" value="AFZ69735.1"/>
    <property type="molecule type" value="Genomic_DNA"/>
</dbReference>
<evidence type="ECO:0000313" key="7">
    <source>
        <dbReference type="EMBL" id="AFZ69735.1"/>
    </source>
</evidence>
<dbReference type="OrthoDB" id="23936at2"/>
<evidence type="ECO:0000256" key="3">
    <source>
        <dbReference type="ARBA" id="ARBA00023136"/>
    </source>
</evidence>
<keyword evidence="1" id="KW-1003">Cell membrane</keyword>
<sequence length="424" mass="46342">MKHSKWWLMGLGTVASIALAQNNSVLFASTQFRQLEEAQSMRDVILKDAPVKVEFLGQENAPFVSRLIAENKSGKPSVSLAGGLHGDFTALQAAAALDNVDDVLKDLNNVKFIPSMVSLGKLGTNNQKYIPWAQATYLMAAHKDALQYLPKGADLNDLTYEQLAEWGKNIEQATGRKRLGFPAGPNGLIHRYVQGYLLPSYTGSYVQKFKSPQAAEAWKDMQDIWKYTNPQSASYNFMQEPLLSGEVLVAWDHAARLKDAFTQRPNDFVAFPAPKGPAGRGYMPVIAGLGIPEGAPNRAGAVVTIKHLTKPETQAQTLRETGFFPVTRGNLPTNLPQGIKIMAEAVEKQSGEGSIAALLPVGLGAQDGEFSKVYVDAFQRMIIRNQNIQSSLNTQARQLQRVLDTSKAACWAPDPVAKDTCKVQ</sequence>
<dbReference type="PANTHER" id="PTHR43649:SF33">
    <property type="entry name" value="POLYGALACTURONAN_RHAMNOGALACTURONAN-BINDING PROTEIN YTCQ"/>
    <property type="match status" value="1"/>
</dbReference>
<dbReference type="Pfam" id="PF01547">
    <property type="entry name" value="SBP_bac_1"/>
    <property type="match status" value="1"/>
</dbReference>
<dbReference type="PATRIC" id="fig|937777.3.peg.4434"/>
<dbReference type="SUPFAM" id="SSF53850">
    <property type="entry name" value="Periplasmic binding protein-like II"/>
    <property type="match status" value="1"/>
</dbReference>